<dbReference type="Proteomes" id="UP000799291">
    <property type="component" value="Unassembled WGS sequence"/>
</dbReference>
<proteinExistence type="predicted"/>
<dbReference type="EMBL" id="MU005572">
    <property type="protein sequence ID" value="KAF2689799.1"/>
    <property type="molecule type" value="Genomic_DNA"/>
</dbReference>
<evidence type="ECO:0000256" key="1">
    <source>
        <dbReference type="SAM" id="MobiDB-lite"/>
    </source>
</evidence>
<feature type="compositionally biased region" description="Polar residues" evidence="1">
    <location>
        <begin position="246"/>
        <end position="256"/>
    </location>
</feature>
<protein>
    <submittedName>
        <fullName evidence="2">Uncharacterized protein</fullName>
    </submittedName>
</protein>
<keyword evidence="3" id="KW-1185">Reference proteome</keyword>
<feature type="compositionally biased region" description="Polar residues" evidence="1">
    <location>
        <begin position="110"/>
        <end position="126"/>
    </location>
</feature>
<accession>A0A6G1JI32</accession>
<feature type="region of interest" description="Disordered" evidence="1">
    <location>
        <begin position="103"/>
        <end position="136"/>
    </location>
</feature>
<organism evidence="2 3">
    <name type="scientific">Lentithecium fluviatile CBS 122367</name>
    <dbReference type="NCBI Taxonomy" id="1168545"/>
    <lineage>
        <taxon>Eukaryota</taxon>
        <taxon>Fungi</taxon>
        <taxon>Dikarya</taxon>
        <taxon>Ascomycota</taxon>
        <taxon>Pezizomycotina</taxon>
        <taxon>Dothideomycetes</taxon>
        <taxon>Pleosporomycetidae</taxon>
        <taxon>Pleosporales</taxon>
        <taxon>Massarineae</taxon>
        <taxon>Lentitheciaceae</taxon>
        <taxon>Lentithecium</taxon>
    </lineage>
</organism>
<evidence type="ECO:0000313" key="2">
    <source>
        <dbReference type="EMBL" id="KAF2689799.1"/>
    </source>
</evidence>
<evidence type="ECO:0000313" key="3">
    <source>
        <dbReference type="Proteomes" id="UP000799291"/>
    </source>
</evidence>
<sequence>MAPYGNGGKKAIPTVGDYEQDKKYVTEMKSKWAERARLEGVWPGERLRPFSTVPAQGPDIDYLHPTWKPKTAGTNLDKHRISARPQNRELLLDKVLPLPLPSEGRPCTLPISSPHSQPPTNSSGSKARNHMPVDLDNGISRCIRPWSHSVVEEAQEEAKRRSQHFQTTGRRMSQTNVLPRKPSPPRNQNRVNGSAEDPRAIPGAPLQRPGSLFPRQATAVPNHTNLPPGIRTRHLPGKHSPLPHQAKNQPSISNNRPVAARPDELWLPESIEPINIVSARPVTSLYNGPPQIEPQVLGFPPHIAGFRASLPAEMQPDDEPLPARPVAAPQIGSLDLGKGSPLYSDEEITRFMTTDRTGLYIFKGKLPVAIKIAKGGLDEVVESEK</sequence>
<gene>
    <name evidence="2" type="ORF">K458DRAFT_400480</name>
</gene>
<name>A0A6G1JI32_9PLEO</name>
<feature type="compositionally biased region" description="Polar residues" evidence="1">
    <location>
        <begin position="164"/>
        <end position="177"/>
    </location>
</feature>
<reference evidence="2" key="1">
    <citation type="journal article" date="2020" name="Stud. Mycol.">
        <title>101 Dothideomycetes genomes: a test case for predicting lifestyles and emergence of pathogens.</title>
        <authorList>
            <person name="Haridas S."/>
            <person name="Albert R."/>
            <person name="Binder M."/>
            <person name="Bloem J."/>
            <person name="Labutti K."/>
            <person name="Salamov A."/>
            <person name="Andreopoulos B."/>
            <person name="Baker S."/>
            <person name="Barry K."/>
            <person name="Bills G."/>
            <person name="Bluhm B."/>
            <person name="Cannon C."/>
            <person name="Castanera R."/>
            <person name="Culley D."/>
            <person name="Daum C."/>
            <person name="Ezra D."/>
            <person name="Gonzalez J."/>
            <person name="Henrissat B."/>
            <person name="Kuo A."/>
            <person name="Liang C."/>
            <person name="Lipzen A."/>
            <person name="Lutzoni F."/>
            <person name="Magnuson J."/>
            <person name="Mondo S."/>
            <person name="Nolan M."/>
            <person name="Ohm R."/>
            <person name="Pangilinan J."/>
            <person name="Park H.-J."/>
            <person name="Ramirez L."/>
            <person name="Alfaro M."/>
            <person name="Sun H."/>
            <person name="Tritt A."/>
            <person name="Yoshinaga Y."/>
            <person name="Zwiers L.-H."/>
            <person name="Turgeon B."/>
            <person name="Goodwin S."/>
            <person name="Spatafora J."/>
            <person name="Crous P."/>
            <person name="Grigoriev I."/>
        </authorList>
    </citation>
    <scope>NUCLEOTIDE SEQUENCE</scope>
    <source>
        <strain evidence="2">CBS 122367</strain>
    </source>
</reference>
<feature type="region of interest" description="Disordered" evidence="1">
    <location>
        <begin position="153"/>
        <end position="257"/>
    </location>
</feature>
<dbReference type="AlphaFoldDB" id="A0A6G1JI32"/>